<accession>A0A6C0AXP9</accession>
<feature type="transmembrane region" description="Helical" evidence="7">
    <location>
        <begin position="180"/>
        <end position="200"/>
    </location>
</feature>
<reference evidence="10" key="1">
    <citation type="journal article" date="2020" name="Nature">
        <title>Giant virus diversity and host interactions through global metagenomics.</title>
        <authorList>
            <person name="Schulz F."/>
            <person name="Roux S."/>
            <person name="Paez-Espino D."/>
            <person name="Jungbluth S."/>
            <person name="Walsh D.A."/>
            <person name="Denef V.J."/>
            <person name="McMahon K.D."/>
            <person name="Konstantinidis K.T."/>
            <person name="Eloe-Fadrosh E.A."/>
            <person name="Kyrpides N.C."/>
            <person name="Woyke T."/>
        </authorList>
    </citation>
    <scope>NUCLEOTIDE SEQUENCE</scope>
    <source>
        <strain evidence="10">GVMAG-S-ERX555965-48</strain>
    </source>
</reference>
<dbReference type="PANTHER" id="PTHR43394">
    <property type="entry name" value="ATP-DEPENDENT PERMEASE MDL1, MITOCHONDRIAL"/>
    <property type="match status" value="1"/>
</dbReference>
<evidence type="ECO:0000256" key="6">
    <source>
        <dbReference type="ARBA" id="ARBA00023136"/>
    </source>
</evidence>
<dbReference type="GO" id="GO:0016887">
    <property type="term" value="F:ATP hydrolysis activity"/>
    <property type="evidence" value="ECO:0007669"/>
    <property type="project" value="InterPro"/>
</dbReference>
<dbReference type="InterPro" id="IPR036640">
    <property type="entry name" value="ABC1_TM_sf"/>
</dbReference>
<dbReference type="SMART" id="SM00382">
    <property type="entry name" value="AAA"/>
    <property type="match status" value="1"/>
</dbReference>
<dbReference type="GO" id="GO:0016020">
    <property type="term" value="C:membrane"/>
    <property type="evidence" value="ECO:0007669"/>
    <property type="project" value="UniProtKB-SubCell"/>
</dbReference>
<evidence type="ECO:0000256" key="4">
    <source>
        <dbReference type="ARBA" id="ARBA00022840"/>
    </source>
</evidence>
<sequence>MKNDNFYKTVNLLYIDFIKIHWKTIIALLIVNMILFPTIQIIQPKILTAVFENLSKITSKTELFNFSENYNNKTPVYFLYLYVSIWILIIIAHTIKNGIDLYLSPELHGYTRHVIHNKILERYKNDYKDIKIGNITTLMHSINRITLYVWNFISQEYLPNTLSMIIVMFYFLYHDLQIFLFLAFSLVLSFIGYILAFDIYNDQNAIREKNVRIIWNKLGDDVNNLMNIYINNRVKKEKDTFINLNNNEVKINTDMKIYENITAHLNQLVMFSMYIAVYFRLFHLLKLKKKSLSFAISSFIILNGILYNQLEIVWKVQTHFFWFLSTINYYSDSIGDILFNNNENNIKNNIKNGKIVFDNICFKYNKNDSKYLFKDFSFTINSNDKVAIVGRSGSGKTTLMKMIIDLHRPQKGNIYIDSVNVKNIDNEYLRNKVMYVNQRTLLFDKSVIYNIKYGNENISDDKVIKLIQKYNLQPIYKELQNGLQSSCGVNGNNLSLGMQKTTIILRAILNECKIIIMDEPLAGLDQQSRTKIIKLIMSECNNRTLIVITHDKEILPHMNKKINLQNLKNN</sequence>
<dbReference type="SUPFAM" id="SSF90123">
    <property type="entry name" value="ABC transporter transmembrane region"/>
    <property type="match status" value="1"/>
</dbReference>
<keyword evidence="4" id="KW-0067">ATP-binding</keyword>
<dbReference type="InterPro" id="IPR027417">
    <property type="entry name" value="P-loop_NTPase"/>
</dbReference>
<feature type="transmembrane region" description="Helical" evidence="7">
    <location>
        <begin position="76"/>
        <end position="95"/>
    </location>
</feature>
<dbReference type="GO" id="GO:0005524">
    <property type="term" value="F:ATP binding"/>
    <property type="evidence" value="ECO:0007669"/>
    <property type="project" value="UniProtKB-KW"/>
</dbReference>
<organism evidence="10">
    <name type="scientific">viral metagenome</name>
    <dbReference type="NCBI Taxonomy" id="1070528"/>
    <lineage>
        <taxon>unclassified sequences</taxon>
        <taxon>metagenomes</taxon>
        <taxon>organismal metagenomes</taxon>
    </lineage>
</organism>
<keyword evidence="6 7" id="KW-0472">Membrane</keyword>
<evidence type="ECO:0000256" key="1">
    <source>
        <dbReference type="ARBA" id="ARBA00004141"/>
    </source>
</evidence>
<feature type="domain" description="ABC transmembrane type-1" evidence="9">
    <location>
        <begin position="25"/>
        <end position="279"/>
    </location>
</feature>
<dbReference type="EMBL" id="MN738771">
    <property type="protein sequence ID" value="QHS84021.1"/>
    <property type="molecule type" value="Genomic_DNA"/>
</dbReference>
<dbReference type="PANTHER" id="PTHR43394:SF1">
    <property type="entry name" value="ATP-BINDING CASSETTE SUB-FAMILY B MEMBER 10, MITOCHONDRIAL"/>
    <property type="match status" value="1"/>
</dbReference>
<comment type="subcellular location">
    <subcellularLocation>
        <location evidence="1">Membrane</location>
        <topology evidence="1">Multi-pass membrane protein</topology>
    </subcellularLocation>
</comment>
<evidence type="ECO:0000256" key="3">
    <source>
        <dbReference type="ARBA" id="ARBA00022741"/>
    </source>
</evidence>
<dbReference type="InterPro" id="IPR039421">
    <property type="entry name" value="Type_1_exporter"/>
</dbReference>
<feature type="domain" description="ABC transporter" evidence="8">
    <location>
        <begin position="355"/>
        <end position="567"/>
    </location>
</feature>
<evidence type="ECO:0000259" key="9">
    <source>
        <dbReference type="PROSITE" id="PS50929"/>
    </source>
</evidence>
<proteinExistence type="predicted"/>
<keyword evidence="2 7" id="KW-0812">Transmembrane</keyword>
<dbReference type="PROSITE" id="PS50893">
    <property type="entry name" value="ABC_TRANSPORTER_2"/>
    <property type="match status" value="1"/>
</dbReference>
<feature type="transmembrane region" description="Helical" evidence="7">
    <location>
        <begin position="261"/>
        <end position="279"/>
    </location>
</feature>
<dbReference type="AlphaFoldDB" id="A0A6C0AXP9"/>
<dbReference type="Pfam" id="PF00005">
    <property type="entry name" value="ABC_tran"/>
    <property type="match status" value="1"/>
</dbReference>
<evidence type="ECO:0000313" key="10">
    <source>
        <dbReference type="EMBL" id="QHS84021.1"/>
    </source>
</evidence>
<feature type="transmembrane region" description="Helical" evidence="7">
    <location>
        <begin position="291"/>
        <end position="310"/>
    </location>
</feature>
<dbReference type="InterPro" id="IPR011527">
    <property type="entry name" value="ABC1_TM_dom"/>
</dbReference>
<dbReference type="SUPFAM" id="SSF52540">
    <property type="entry name" value="P-loop containing nucleoside triphosphate hydrolases"/>
    <property type="match status" value="1"/>
</dbReference>
<dbReference type="Gene3D" id="1.20.1560.10">
    <property type="entry name" value="ABC transporter type 1, transmembrane domain"/>
    <property type="match status" value="1"/>
</dbReference>
<name>A0A6C0AXP9_9ZZZZ</name>
<evidence type="ECO:0008006" key="11">
    <source>
        <dbReference type="Google" id="ProtNLM"/>
    </source>
</evidence>
<dbReference type="GO" id="GO:0015421">
    <property type="term" value="F:ABC-type oligopeptide transporter activity"/>
    <property type="evidence" value="ECO:0007669"/>
    <property type="project" value="TreeGrafter"/>
</dbReference>
<dbReference type="InterPro" id="IPR003439">
    <property type="entry name" value="ABC_transporter-like_ATP-bd"/>
</dbReference>
<keyword evidence="3" id="KW-0547">Nucleotide-binding</keyword>
<keyword evidence="5 7" id="KW-1133">Transmembrane helix</keyword>
<evidence type="ECO:0000256" key="7">
    <source>
        <dbReference type="SAM" id="Phobius"/>
    </source>
</evidence>
<dbReference type="PROSITE" id="PS50929">
    <property type="entry name" value="ABC_TM1F"/>
    <property type="match status" value="1"/>
</dbReference>
<dbReference type="InterPro" id="IPR003593">
    <property type="entry name" value="AAA+_ATPase"/>
</dbReference>
<evidence type="ECO:0000259" key="8">
    <source>
        <dbReference type="PROSITE" id="PS50893"/>
    </source>
</evidence>
<feature type="transmembrane region" description="Helical" evidence="7">
    <location>
        <begin position="20"/>
        <end position="39"/>
    </location>
</feature>
<protein>
    <recommendedName>
        <fullName evidence="11">ABC transporter domain-containing protein</fullName>
    </recommendedName>
</protein>
<dbReference type="Gene3D" id="3.40.50.300">
    <property type="entry name" value="P-loop containing nucleotide triphosphate hydrolases"/>
    <property type="match status" value="1"/>
</dbReference>
<evidence type="ECO:0000256" key="5">
    <source>
        <dbReference type="ARBA" id="ARBA00022989"/>
    </source>
</evidence>
<evidence type="ECO:0000256" key="2">
    <source>
        <dbReference type="ARBA" id="ARBA00022692"/>
    </source>
</evidence>